<dbReference type="InterPro" id="IPR017972">
    <property type="entry name" value="Cyt_P450_CS"/>
</dbReference>
<dbReference type="InterPro" id="IPR001128">
    <property type="entry name" value="Cyt_P450"/>
</dbReference>
<dbReference type="GO" id="GO:0004497">
    <property type="term" value="F:monooxygenase activity"/>
    <property type="evidence" value="ECO:0007669"/>
    <property type="project" value="UniProtKB-KW"/>
</dbReference>
<keyword evidence="2 6" id="KW-0349">Heme</keyword>
<evidence type="ECO:0000256" key="6">
    <source>
        <dbReference type="PIRSR" id="PIRSR602401-1"/>
    </source>
</evidence>
<dbReference type="GO" id="GO:0005506">
    <property type="term" value="F:iron ion binding"/>
    <property type="evidence" value="ECO:0007669"/>
    <property type="project" value="InterPro"/>
</dbReference>
<keyword evidence="10" id="KW-1185">Reference proteome</keyword>
<organism evidence="9 10">
    <name type="scientific">Setaria viridis</name>
    <name type="common">Green bristlegrass</name>
    <name type="synonym">Setaria italica subsp. viridis</name>
    <dbReference type="NCBI Taxonomy" id="4556"/>
    <lineage>
        <taxon>Eukaryota</taxon>
        <taxon>Viridiplantae</taxon>
        <taxon>Streptophyta</taxon>
        <taxon>Embryophyta</taxon>
        <taxon>Tracheophyta</taxon>
        <taxon>Spermatophyta</taxon>
        <taxon>Magnoliopsida</taxon>
        <taxon>Liliopsida</taxon>
        <taxon>Poales</taxon>
        <taxon>Poaceae</taxon>
        <taxon>PACMAD clade</taxon>
        <taxon>Panicoideae</taxon>
        <taxon>Panicodae</taxon>
        <taxon>Paniceae</taxon>
        <taxon>Cenchrinae</taxon>
        <taxon>Setaria</taxon>
    </lineage>
</organism>
<feature type="binding site" description="axial binding residue" evidence="6">
    <location>
        <position position="416"/>
    </location>
    <ligand>
        <name>heme</name>
        <dbReference type="ChEBI" id="CHEBI:30413"/>
    </ligand>
    <ligandPart>
        <name>Fe</name>
        <dbReference type="ChEBI" id="CHEBI:18248"/>
    </ligandPart>
</feature>
<dbReference type="Gene3D" id="1.10.630.10">
    <property type="entry name" value="Cytochrome P450"/>
    <property type="match status" value="2"/>
</dbReference>
<evidence type="ECO:0000256" key="7">
    <source>
        <dbReference type="RuleBase" id="RU000461"/>
    </source>
</evidence>
<feature type="transmembrane region" description="Helical" evidence="8">
    <location>
        <begin position="42"/>
        <end position="68"/>
    </location>
</feature>
<keyword evidence="7" id="KW-0503">Monooxygenase</keyword>
<evidence type="ECO:0000256" key="8">
    <source>
        <dbReference type="SAM" id="Phobius"/>
    </source>
</evidence>
<keyword evidence="3 6" id="KW-0479">Metal-binding</keyword>
<gene>
    <name evidence="9" type="ORF">SEVIR_3G338700v2</name>
</gene>
<comment type="cofactor">
    <cofactor evidence="6">
        <name>heme</name>
        <dbReference type="ChEBI" id="CHEBI:30413"/>
    </cofactor>
</comment>
<dbReference type="InterPro" id="IPR002401">
    <property type="entry name" value="Cyt_P450_E_grp-I"/>
</dbReference>
<evidence type="ECO:0008006" key="11">
    <source>
        <dbReference type="Google" id="ProtNLM"/>
    </source>
</evidence>
<evidence type="ECO:0000313" key="10">
    <source>
        <dbReference type="Proteomes" id="UP000298652"/>
    </source>
</evidence>
<evidence type="ECO:0000313" key="9">
    <source>
        <dbReference type="EMBL" id="TKW28629.1"/>
    </source>
</evidence>
<dbReference type="SUPFAM" id="SSF48264">
    <property type="entry name" value="Cytochrome P450"/>
    <property type="match status" value="1"/>
</dbReference>
<dbReference type="Proteomes" id="UP000298652">
    <property type="component" value="Chromosome 3"/>
</dbReference>
<evidence type="ECO:0000256" key="1">
    <source>
        <dbReference type="ARBA" id="ARBA00010617"/>
    </source>
</evidence>
<reference evidence="9" key="1">
    <citation type="submission" date="2019-03" db="EMBL/GenBank/DDBJ databases">
        <title>WGS assembly of Setaria viridis.</title>
        <authorList>
            <person name="Huang P."/>
            <person name="Jenkins J."/>
            <person name="Grimwood J."/>
            <person name="Barry K."/>
            <person name="Healey A."/>
            <person name="Mamidi S."/>
            <person name="Sreedasyam A."/>
            <person name="Shu S."/>
            <person name="Feldman M."/>
            <person name="Wu J."/>
            <person name="Yu Y."/>
            <person name="Chen C."/>
            <person name="Johnson J."/>
            <person name="Rokhsar D."/>
            <person name="Baxter I."/>
            <person name="Schmutz J."/>
            <person name="Brutnell T."/>
            <person name="Kellogg E."/>
        </authorList>
    </citation>
    <scope>NUCLEOTIDE SEQUENCE [LARGE SCALE GENOMIC DNA]</scope>
</reference>
<dbReference type="EMBL" id="CM016554">
    <property type="protein sequence ID" value="TKW28629.1"/>
    <property type="molecule type" value="Genomic_DNA"/>
</dbReference>
<evidence type="ECO:0000256" key="5">
    <source>
        <dbReference type="ARBA" id="ARBA00023004"/>
    </source>
</evidence>
<dbReference type="AlphaFoldDB" id="A0A4U6VLV2"/>
<dbReference type="Pfam" id="PF00067">
    <property type="entry name" value="p450"/>
    <property type="match status" value="3"/>
</dbReference>
<evidence type="ECO:0000256" key="3">
    <source>
        <dbReference type="ARBA" id="ARBA00022723"/>
    </source>
</evidence>
<keyword evidence="8" id="KW-0812">Transmembrane</keyword>
<keyword evidence="8" id="KW-0472">Membrane</keyword>
<keyword evidence="4 7" id="KW-0560">Oxidoreductase</keyword>
<dbReference type="PRINTS" id="PR00463">
    <property type="entry name" value="EP450I"/>
</dbReference>
<evidence type="ECO:0000256" key="4">
    <source>
        <dbReference type="ARBA" id="ARBA00023002"/>
    </source>
</evidence>
<feature type="transmembrane region" description="Helical" evidence="8">
    <location>
        <begin position="7"/>
        <end position="30"/>
    </location>
</feature>
<keyword evidence="8" id="KW-1133">Transmembrane helix</keyword>
<dbReference type="InterPro" id="IPR036396">
    <property type="entry name" value="Cyt_P450_sf"/>
</dbReference>
<dbReference type="GO" id="GO:0020037">
    <property type="term" value="F:heme binding"/>
    <property type="evidence" value="ECO:0007669"/>
    <property type="project" value="InterPro"/>
</dbReference>
<accession>A0A4U6VLV2</accession>
<proteinExistence type="inferred from homology"/>
<evidence type="ECO:0000256" key="2">
    <source>
        <dbReference type="ARBA" id="ARBA00022617"/>
    </source>
</evidence>
<comment type="similarity">
    <text evidence="1 7">Belongs to the cytochrome P450 family.</text>
</comment>
<dbReference type="PROSITE" id="PS00086">
    <property type="entry name" value="CYTOCHROME_P450"/>
    <property type="match status" value="1"/>
</dbReference>
<protein>
    <recommendedName>
        <fullName evidence="11">Cytochrome P450</fullName>
    </recommendedName>
</protein>
<dbReference type="PANTHER" id="PTHR47944">
    <property type="entry name" value="CYTOCHROME P450 98A9"/>
    <property type="match status" value="1"/>
</dbReference>
<dbReference type="CDD" id="cd20618">
    <property type="entry name" value="CYP71_clan"/>
    <property type="match status" value="1"/>
</dbReference>
<name>A0A4U6VLV2_SETVI</name>
<sequence>MKLSSTLSVTVALLATFVILVLSSIVWLPSRQKQLNLPPGPWGWPVFGSLGFLAGALLPHCALAALAARHGPLMHLRLGSFHAVVVSSAEAARLVLKTHDLTFADRPLTSFGKIIVYGYKGILETPNGPYWRMAWKLCATELLSVRRVESFEHVRTEEMRALVHGLSECAGAIMPLRERLLSHRMRNTLRMYEAFAVTGTVSNLGEWVPWLGWLDVQGFVRRMKRVHELFKQFFKQILNEHEKDYRKSHDARASAEFVARDLVDVLLRLVEEGDDMLEEQEARLTRDGVKAFIHDIMIGGMKNTAVTIERWVTERDLPDLPYSDALVKETIRLHPASPIMFPHRAREDTVVGGYDIPAGMRVLVNAWAMARNPASWPDALDAFRPERFLAGGSAEGVDVRGAHFQLLPFGSGHRMCPAYNLALKEVAAPLANLVHGFTWRLPDGVPLVTVPKCRLPAYLYATVD</sequence>
<dbReference type="OMA" id="GTTIVEY"/>
<keyword evidence="5 6" id="KW-0408">Iron</keyword>
<dbReference type="PANTHER" id="PTHR47944:SF14">
    <property type="entry name" value="CYTOCHROME P450"/>
    <property type="match status" value="1"/>
</dbReference>
<dbReference type="GO" id="GO:0016705">
    <property type="term" value="F:oxidoreductase activity, acting on paired donors, with incorporation or reduction of molecular oxygen"/>
    <property type="evidence" value="ECO:0007669"/>
    <property type="project" value="InterPro"/>
</dbReference>
<dbReference type="Gramene" id="TKW28629">
    <property type="protein sequence ID" value="TKW28629"/>
    <property type="gene ID" value="SEVIR_3G338700v2"/>
</dbReference>